<organism evidence="1">
    <name type="scientific">Hungatella hathewayi</name>
    <dbReference type="NCBI Taxonomy" id="154046"/>
    <lineage>
        <taxon>Bacteria</taxon>
        <taxon>Bacillati</taxon>
        <taxon>Bacillota</taxon>
        <taxon>Clostridia</taxon>
        <taxon>Lachnospirales</taxon>
        <taxon>Lachnospiraceae</taxon>
        <taxon>Hungatella</taxon>
    </lineage>
</organism>
<dbReference type="EMBL" id="CACRUH010000101">
    <property type="protein sequence ID" value="VYU83797.1"/>
    <property type="molecule type" value="Genomic_DNA"/>
</dbReference>
<dbReference type="AlphaFoldDB" id="A0A6N3I3H5"/>
<evidence type="ECO:0000313" key="1">
    <source>
        <dbReference type="EMBL" id="VYU83797.1"/>
    </source>
</evidence>
<gene>
    <name evidence="1" type="ORF">CHLFYP18_04576</name>
</gene>
<proteinExistence type="predicted"/>
<name>A0A6N3I3H5_9FIRM</name>
<accession>A0A6N3I3H5</accession>
<dbReference type="GeneID" id="93278910"/>
<reference evidence="1" key="1">
    <citation type="submission" date="2019-11" db="EMBL/GenBank/DDBJ databases">
        <authorList>
            <person name="Feng L."/>
        </authorList>
    </citation>
    <scope>NUCLEOTIDE SEQUENCE</scope>
    <source>
        <strain evidence="1">ChathewayiLFYP18</strain>
    </source>
</reference>
<dbReference type="RefSeq" id="WP_107435401.1">
    <property type="nucleotide sequence ID" value="NZ_CACRUH010000101.1"/>
</dbReference>
<evidence type="ECO:0008006" key="2">
    <source>
        <dbReference type="Google" id="ProtNLM"/>
    </source>
</evidence>
<protein>
    <recommendedName>
        <fullName evidence="2">Translation initiation factor 2</fullName>
    </recommendedName>
</protein>
<sequence>MTKEQEDWLVAEVMDSMKMSETEERSARRYVKRAVDKILIYCNREDLPERLLSTAAQIAEDMLKADLVKTGEKEVASINRGDTAISYRDGSGNQKATVDFMKNYEKSLNRFKKINLPKDLAK</sequence>